<reference evidence="2" key="1">
    <citation type="journal article" date="2019" name="Int. J. Syst. Evol. Microbiol.">
        <title>The Global Catalogue of Microorganisms (GCM) 10K type strain sequencing project: providing services to taxonomists for standard genome sequencing and annotation.</title>
        <authorList>
            <consortium name="The Broad Institute Genomics Platform"/>
            <consortium name="The Broad Institute Genome Sequencing Center for Infectious Disease"/>
            <person name="Wu L."/>
            <person name="Ma J."/>
        </authorList>
    </citation>
    <scope>NUCLEOTIDE SEQUENCE [LARGE SCALE GENOMIC DNA]</scope>
    <source>
        <strain evidence="2">NBRC 102146</strain>
    </source>
</reference>
<evidence type="ECO:0008006" key="3">
    <source>
        <dbReference type="Google" id="ProtNLM"/>
    </source>
</evidence>
<accession>A0ABQ5Z949</accession>
<gene>
    <name evidence="1" type="ORF">GCM10007925_17390</name>
</gene>
<organism evidence="1 2">
    <name type="scientific">Sphingomonas astaxanthinifaciens DSM 22298</name>
    <dbReference type="NCBI Taxonomy" id="1123267"/>
    <lineage>
        <taxon>Bacteria</taxon>
        <taxon>Pseudomonadati</taxon>
        <taxon>Pseudomonadota</taxon>
        <taxon>Alphaproteobacteria</taxon>
        <taxon>Sphingomonadales</taxon>
        <taxon>Sphingomonadaceae</taxon>
        <taxon>Sphingomonas</taxon>
    </lineage>
</organism>
<name>A0ABQ5Z949_9SPHN</name>
<dbReference type="RefSeq" id="WP_037504380.1">
    <property type="nucleotide sequence ID" value="NZ_BSOO01000017.1"/>
</dbReference>
<protein>
    <recommendedName>
        <fullName evidence="3">Lipocalin-like domain-containing protein</fullName>
    </recommendedName>
</protein>
<evidence type="ECO:0000313" key="2">
    <source>
        <dbReference type="Proteomes" id="UP001156703"/>
    </source>
</evidence>
<comment type="caution">
    <text evidence="1">The sequence shown here is derived from an EMBL/GenBank/DDBJ whole genome shotgun (WGS) entry which is preliminary data.</text>
</comment>
<keyword evidence="2" id="KW-1185">Reference proteome</keyword>
<evidence type="ECO:0000313" key="1">
    <source>
        <dbReference type="EMBL" id="GLR48026.1"/>
    </source>
</evidence>
<dbReference type="EMBL" id="BSOO01000017">
    <property type="protein sequence ID" value="GLR48026.1"/>
    <property type="molecule type" value="Genomic_DNA"/>
</dbReference>
<sequence>MAGSQDLTGRWTGVYLYESGLGEPVNFLCDLEDEAGALTGEISERVSLFEADEQLSAFVLGQRSGSNVSFAKTYDGAGSFAHRVDYAGQVNESGTLISGYWDIEGEGGTFSMRRPESLARAVEVEEEVGLDLPGATGEQRP</sequence>
<proteinExistence type="predicted"/>
<dbReference type="Proteomes" id="UP001156703">
    <property type="component" value="Unassembled WGS sequence"/>
</dbReference>